<keyword evidence="4" id="KW-1185">Reference proteome</keyword>
<dbReference type="InterPro" id="IPR043519">
    <property type="entry name" value="NT_sf"/>
</dbReference>
<dbReference type="EMBL" id="CP001100">
    <property type="protein sequence ID" value="ACF12535.1"/>
    <property type="molecule type" value="Genomic_DNA"/>
</dbReference>
<proteinExistence type="inferred from homology"/>
<comment type="subunit">
    <text evidence="2">Interacts with ribosomal protein uL14 (rplN).</text>
</comment>
<dbReference type="OrthoDB" id="9793681at2"/>
<dbReference type="KEGG" id="cts:Ctha_0064"/>
<dbReference type="SUPFAM" id="SSF81301">
    <property type="entry name" value="Nucleotidyltransferase"/>
    <property type="match status" value="1"/>
</dbReference>
<name>B3QSE4_CHLT3</name>
<dbReference type="GO" id="GO:0017148">
    <property type="term" value="P:negative regulation of translation"/>
    <property type="evidence" value="ECO:0007669"/>
    <property type="project" value="UniProtKB-UniRule"/>
</dbReference>
<dbReference type="HOGENOM" id="CLU_092688_2_2_10"/>
<comment type="subcellular location">
    <subcellularLocation>
        <location evidence="2">Cytoplasm</location>
    </subcellularLocation>
</comment>
<dbReference type="eggNOG" id="COG0799">
    <property type="taxonomic scope" value="Bacteria"/>
</dbReference>
<gene>
    <name evidence="2" type="primary">rsfS</name>
    <name evidence="3" type="ordered locus">Ctha_0064</name>
</gene>
<dbReference type="Gene3D" id="3.30.460.10">
    <property type="entry name" value="Beta Polymerase, domain 2"/>
    <property type="match status" value="1"/>
</dbReference>
<sequence length="154" mass="17284">MEIKTSLRKESHFNAAPTGQFIHAVATSSSQPSAHLSSEAELLARRAAELAFSKKGYDVVIMDLRKVAEMTDFFVICTADSDTQVKAVADAIIEGLHEDGEKPYHVEGTHELSWVLIDYVDVVIHVFLKETRSFYSLEKLWGDAEFERIKDPVL</sequence>
<evidence type="ECO:0000313" key="4">
    <source>
        <dbReference type="Proteomes" id="UP000001208"/>
    </source>
</evidence>
<dbReference type="STRING" id="517418.Ctha_0064"/>
<reference evidence="3 4" key="1">
    <citation type="submission" date="2008-06" db="EMBL/GenBank/DDBJ databases">
        <title>Complete sequence of Chloroherpeton thalassium ATCC 35110.</title>
        <authorList>
            <consortium name="US DOE Joint Genome Institute"/>
            <person name="Lucas S."/>
            <person name="Copeland A."/>
            <person name="Lapidus A."/>
            <person name="Glavina del Rio T."/>
            <person name="Dalin E."/>
            <person name="Tice H."/>
            <person name="Bruce D."/>
            <person name="Goodwin L."/>
            <person name="Pitluck S."/>
            <person name="Schmutz J."/>
            <person name="Larimer F."/>
            <person name="Land M."/>
            <person name="Hauser L."/>
            <person name="Kyrpides N."/>
            <person name="Mikhailova N."/>
            <person name="Liu Z."/>
            <person name="Li T."/>
            <person name="Zhao F."/>
            <person name="Overmann J."/>
            <person name="Bryant D.A."/>
            <person name="Richardson P."/>
        </authorList>
    </citation>
    <scope>NUCLEOTIDE SEQUENCE [LARGE SCALE GENOMIC DNA]</scope>
    <source>
        <strain evidence="4">ATCC 35110 / GB-78</strain>
    </source>
</reference>
<evidence type="ECO:0000256" key="1">
    <source>
        <dbReference type="ARBA" id="ARBA00010574"/>
    </source>
</evidence>
<accession>B3QSE4</accession>
<dbReference type="GO" id="GO:0043023">
    <property type="term" value="F:ribosomal large subunit binding"/>
    <property type="evidence" value="ECO:0007669"/>
    <property type="project" value="TreeGrafter"/>
</dbReference>
<keyword evidence="2" id="KW-0810">Translation regulation</keyword>
<keyword evidence="2" id="KW-0963">Cytoplasm</keyword>
<dbReference type="InterPro" id="IPR004394">
    <property type="entry name" value="Iojap/RsfS/C7orf30"/>
</dbReference>
<dbReference type="GO" id="GO:0090071">
    <property type="term" value="P:negative regulation of ribosome biogenesis"/>
    <property type="evidence" value="ECO:0007669"/>
    <property type="project" value="UniProtKB-UniRule"/>
</dbReference>
<keyword evidence="2" id="KW-0678">Repressor</keyword>
<dbReference type="NCBIfam" id="TIGR00090">
    <property type="entry name" value="rsfS_iojap_ybeB"/>
    <property type="match status" value="1"/>
</dbReference>
<evidence type="ECO:0000313" key="3">
    <source>
        <dbReference type="EMBL" id="ACF12535.1"/>
    </source>
</evidence>
<organism evidence="3 4">
    <name type="scientific">Chloroherpeton thalassium (strain ATCC 35110 / GB-78)</name>
    <dbReference type="NCBI Taxonomy" id="517418"/>
    <lineage>
        <taxon>Bacteria</taxon>
        <taxon>Pseudomonadati</taxon>
        <taxon>Chlorobiota</taxon>
        <taxon>Chlorobiia</taxon>
        <taxon>Chlorobiales</taxon>
        <taxon>Chloroherpetonaceae</taxon>
        <taxon>Chloroherpeton</taxon>
    </lineage>
</organism>
<dbReference type="Pfam" id="PF02410">
    <property type="entry name" value="RsfS"/>
    <property type="match status" value="1"/>
</dbReference>
<protein>
    <recommendedName>
        <fullName evidence="2">Ribosomal silencing factor RsfS</fullName>
    </recommendedName>
</protein>
<dbReference type="GO" id="GO:0042256">
    <property type="term" value="P:cytosolic ribosome assembly"/>
    <property type="evidence" value="ECO:0007669"/>
    <property type="project" value="UniProtKB-UniRule"/>
</dbReference>
<comment type="function">
    <text evidence="2">Functions as a ribosomal silencing factor. Interacts with ribosomal protein uL14 (rplN), blocking formation of intersubunit bridge B8. Prevents association of the 30S and 50S ribosomal subunits and the formation of functional ribosomes, thus repressing translation.</text>
</comment>
<dbReference type="PANTHER" id="PTHR21043:SF0">
    <property type="entry name" value="MITOCHONDRIAL ASSEMBLY OF RIBOSOMAL LARGE SUBUNIT PROTEIN 1"/>
    <property type="match status" value="1"/>
</dbReference>
<comment type="similarity">
    <text evidence="1 2">Belongs to the Iojap/RsfS family.</text>
</comment>
<dbReference type="RefSeq" id="WP_012498619.1">
    <property type="nucleotide sequence ID" value="NC_011026.1"/>
</dbReference>
<dbReference type="AlphaFoldDB" id="B3QSE4"/>
<dbReference type="HAMAP" id="MF_01477">
    <property type="entry name" value="Iojap_RsfS"/>
    <property type="match status" value="1"/>
</dbReference>
<dbReference type="GO" id="GO:0005737">
    <property type="term" value="C:cytoplasm"/>
    <property type="evidence" value="ECO:0007669"/>
    <property type="project" value="UniProtKB-SubCell"/>
</dbReference>
<dbReference type="Proteomes" id="UP000001208">
    <property type="component" value="Chromosome"/>
</dbReference>
<evidence type="ECO:0000256" key="2">
    <source>
        <dbReference type="HAMAP-Rule" id="MF_01477"/>
    </source>
</evidence>
<dbReference type="PANTHER" id="PTHR21043">
    <property type="entry name" value="IOJAP SUPERFAMILY ORTHOLOG"/>
    <property type="match status" value="1"/>
</dbReference>